<dbReference type="Proteomes" id="UP000252477">
    <property type="component" value="Chromosome"/>
</dbReference>
<dbReference type="Pfam" id="PF00575">
    <property type="entry name" value="S1"/>
    <property type="match status" value="1"/>
</dbReference>
<dbReference type="InterPro" id="IPR023319">
    <property type="entry name" value="Tex-like_HTH_dom_sf"/>
</dbReference>
<dbReference type="InterPro" id="IPR050437">
    <property type="entry name" value="Ribos_protein_bS1-like"/>
</dbReference>
<dbReference type="SUPFAM" id="SSF50249">
    <property type="entry name" value="Nucleic acid-binding proteins"/>
    <property type="match status" value="1"/>
</dbReference>
<dbReference type="GO" id="GO:0006412">
    <property type="term" value="P:translation"/>
    <property type="evidence" value="ECO:0007669"/>
    <property type="project" value="TreeGrafter"/>
</dbReference>
<dbReference type="FunFam" id="1.10.10.650:FF:000001">
    <property type="entry name" value="S1 RNA-binding domain 1"/>
    <property type="match status" value="1"/>
</dbReference>
<dbReference type="InterPro" id="IPR010994">
    <property type="entry name" value="RuvA_2-like"/>
</dbReference>
<accession>A0A2Z5IR31</accession>
<dbReference type="GO" id="GO:0003735">
    <property type="term" value="F:structural constituent of ribosome"/>
    <property type="evidence" value="ECO:0007669"/>
    <property type="project" value="TreeGrafter"/>
</dbReference>
<dbReference type="Pfam" id="PF17674">
    <property type="entry name" value="HHH_9"/>
    <property type="match status" value="1"/>
</dbReference>
<dbReference type="InterPro" id="IPR037027">
    <property type="entry name" value="YqgF/RNaseH-like_dom_sf"/>
</dbReference>
<dbReference type="PROSITE" id="PS50126">
    <property type="entry name" value="S1"/>
    <property type="match status" value="1"/>
</dbReference>
<dbReference type="InterPro" id="IPR012340">
    <property type="entry name" value="NA-bd_OB-fold"/>
</dbReference>
<dbReference type="FunFam" id="3.30.420.140:FF:000001">
    <property type="entry name" value="RNA-binding transcriptional accessory protein"/>
    <property type="match status" value="1"/>
</dbReference>
<dbReference type="GO" id="GO:0003729">
    <property type="term" value="F:mRNA binding"/>
    <property type="evidence" value="ECO:0007669"/>
    <property type="project" value="TreeGrafter"/>
</dbReference>
<dbReference type="RefSeq" id="WP_114191155.1">
    <property type="nucleotide sequence ID" value="NZ_CP029295.1"/>
</dbReference>
<evidence type="ECO:0000259" key="1">
    <source>
        <dbReference type="PROSITE" id="PS50126"/>
    </source>
</evidence>
<dbReference type="Gene3D" id="1.10.150.310">
    <property type="entry name" value="Tex RuvX-like domain-like"/>
    <property type="match status" value="1"/>
</dbReference>
<dbReference type="InterPro" id="IPR012337">
    <property type="entry name" value="RNaseH-like_sf"/>
</dbReference>
<dbReference type="EMBL" id="CP029295">
    <property type="protein sequence ID" value="AXE61064.1"/>
    <property type="molecule type" value="Genomic_DNA"/>
</dbReference>
<dbReference type="InterPro" id="IPR018974">
    <property type="entry name" value="Tex-like_N"/>
</dbReference>
<dbReference type="KEGG" id="mpho:DA803_03140"/>
<dbReference type="Gene3D" id="2.40.50.140">
    <property type="entry name" value="Nucleic acid-binding proteins"/>
    <property type="match status" value="1"/>
</dbReference>
<keyword evidence="3" id="KW-1185">Reference proteome</keyword>
<dbReference type="Gene3D" id="1.10.10.650">
    <property type="entry name" value="RuvA domain 2-like"/>
    <property type="match status" value="1"/>
</dbReference>
<dbReference type="SMART" id="SM00732">
    <property type="entry name" value="YqgFc"/>
    <property type="match status" value="1"/>
</dbReference>
<dbReference type="SUPFAM" id="SSF53098">
    <property type="entry name" value="Ribonuclease H-like"/>
    <property type="match status" value="1"/>
</dbReference>
<dbReference type="Gene3D" id="3.30.420.140">
    <property type="entry name" value="YqgF/RNase H-like domain"/>
    <property type="match status" value="1"/>
</dbReference>
<dbReference type="GO" id="GO:0006139">
    <property type="term" value="P:nucleobase-containing compound metabolic process"/>
    <property type="evidence" value="ECO:0007669"/>
    <property type="project" value="InterPro"/>
</dbReference>
<dbReference type="SUPFAM" id="SSF47781">
    <property type="entry name" value="RuvA domain 2-like"/>
    <property type="match status" value="2"/>
</dbReference>
<name>A0A2Z5IR31_9BACT</name>
<dbReference type="InterPro" id="IPR006641">
    <property type="entry name" value="YqgF/RNaseH-like_dom"/>
</dbReference>
<dbReference type="AlphaFoldDB" id="A0A2Z5IR31"/>
<dbReference type="Gene3D" id="1.10.3500.10">
    <property type="entry name" value="Tex N-terminal region-like"/>
    <property type="match status" value="1"/>
</dbReference>
<gene>
    <name evidence="2" type="ORF">DA803_03140</name>
</gene>
<dbReference type="InterPro" id="IPR032639">
    <property type="entry name" value="Tex_YqgF"/>
</dbReference>
<dbReference type="Pfam" id="PF22706">
    <property type="entry name" value="Tex_central_region"/>
    <property type="match status" value="1"/>
</dbReference>
<reference evidence="3" key="1">
    <citation type="journal article" date="2018" name="Microbiol. Resour. Announc.">
        <title>Complete Sequence and Annotation of the Mycoplasma phocidae Strain 105T Genome.</title>
        <authorList>
            <person name="Frasca S. Jr."/>
            <person name="Kutish G.F."/>
            <person name="Michaels D.L."/>
            <person name="Brown D.R."/>
        </authorList>
    </citation>
    <scope>NUCLEOTIDE SEQUENCE [LARGE SCALE GENOMIC DNA]</scope>
    <source>
        <strain evidence="3">105</strain>
    </source>
</reference>
<dbReference type="InterPro" id="IPR003029">
    <property type="entry name" value="S1_domain"/>
</dbReference>
<dbReference type="SMART" id="SM00316">
    <property type="entry name" value="S1"/>
    <property type="match status" value="1"/>
</dbReference>
<dbReference type="InterPro" id="IPR041692">
    <property type="entry name" value="HHH_9"/>
</dbReference>
<evidence type="ECO:0000313" key="3">
    <source>
        <dbReference type="Proteomes" id="UP000252477"/>
    </source>
</evidence>
<dbReference type="Pfam" id="PF16921">
    <property type="entry name" value="Tex_YqgF"/>
    <property type="match status" value="1"/>
</dbReference>
<dbReference type="OrthoDB" id="9804714at2"/>
<feature type="domain" description="S1 motif" evidence="1">
    <location>
        <begin position="646"/>
        <end position="718"/>
    </location>
</feature>
<dbReference type="Pfam" id="PF12836">
    <property type="entry name" value="HHH_3"/>
    <property type="match status" value="1"/>
</dbReference>
<evidence type="ECO:0000313" key="2">
    <source>
        <dbReference type="EMBL" id="AXE61064.1"/>
    </source>
</evidence>
<dbReference type="Pfam" id="PF09371">
    <property type="entry name" value="Tex_N"/>
    <property type="match status" value="1"/>
</dbReference>
<sequence length="720" mass="82862">MATSIQNVAKKLKLTEGQVANTLNLLQDGATIPFISRYRKNITGGLDEDMVAKISDFYIYDVELEKRKEYVLTILQEKQLLTDELKNKIANAETKQEVENIYEPFKIGKKTKASDAIAMGLEPLARMIMENEDDKFNMYHEARKYFNDKLKTEEEVLAQTKFIIAQIVSQDIRTREFIKSQLYNYGTITTKLKKNAEDEKKVFEQYYDYHEKVSRIPNHRILAISRGEEKKIISYDIVYNEKIVIFHLNRMFFKNKRTAKLVQECILDALNRLLIPSIIREIKNDLFDRAEDEAIKVFASNLEKMLLWPATKDKRILAIDPAFSNGCKLAMLDENGNFLEKGIIYPHSHNKEEWFNAVKTVNDFISKYKVDLIVIGNGTASRETEEFIGKLLNHRKKNDQYANENIKFAIVSEVGASVYSASKLAQEEFGDLSVEYRSAINIGRRFQDPLNELIKIDPKSLGVGQYQHDVDQKRLGQELDYKINKVVNLVGVDLNTATKHILSYISGLSNSIAENIIEYRNEKGNFSSRNQLKEVKGLGPKAYEQSVGFLRIHDSKKFYDKTNIHPESYELADKIVDYLKIDLQNIDKKALENADRDEIVKSLNMNKYDVDLIIDSLIAPEKDIRGDKNGFLVSDKVLTINDIQVGQQIIGQIQNVTDFGVFAFIGLKENVLIHITNMKQYEGQRIEHPLDVVSVGDNLLIKIIDIDKERNRIQGKILWE</sequence>
<proteinExistence type="predicted"/>
<dbReference type="InterPro" id="IPR023323">
    <property type="entry name" value="Tex-like_dom_sf"/>
</dbReference>
<protein>
    <submittedName>
        <fullName evidence="2">RNA-binding protein</fullName>
    </submittedName>
</protein>
<dbReference type="SUPFAM" id="SSF158832">
    <property type="entry name" value="Tex N-terminal region-like"/>
    <property type="match status" value="1"/>
</dbReference>
<dbReference type="PANTHER" id="PTHR10724:SF10">
    <property type="entry name" value="S1 RNA-BINDING DOMAIN-CONTAINING PROTEIN 1"/>
    <property type="match status" value="1"/>
</dbReference>
<dbReference type="PANTHER" id="PTHR10724">
    <property type="entry name" value="30S RIBOSOMAL PROTEIN S1"/>
    <property type="match status" value="1"/>
</dbReference>
<dbReference type="InterPro" id="IPR055179">
    <property type="entry name" value="Tex-like_central_region"/>
</dbReference>
<organism evidence="2 3">
    <name type="scientific">[Mycoplasma] phocae</name>
    <dbReference type="NCBI Taxonomy" id="142651"/>
    <lineage>
        <taxon>Bacteria</taxon>
        <taxon>Bacillati</taxon>
        <taxon>Mycoplasmatota</taxon>
        <taxon>Mycoplasmoidales</taxon>
        <taxon>Metamycoplasmataceae</taxon>
        <taxon>Metamycoplasma</taxon>
    </lineage>
</organism>